<protein>
    <recommendedName>
        <fullName evidence="3">DUF1579 domain-containing protein</fullName>
    </recommendedName>
</protein>
<keyword evidence="2" id="KW-1185">Reference proteome</keyword>
<proteinExistence type="predicted"/>
<sequence length="140" mass="15897">MPTAALEHSFRQTISKARLWWGERLRFATKDPETDAVTHVVHENWSFDRSVVTMTGVVSTWNRSANGTETFLSVAENGNETHYTEYADCSGLGHVIRHNEVGLLTTNHFSWSSATEGKMTFRYKLCRHQEPDPGCHEGEI</sequence>
<reference evidence="1 2" key="1">
    <citation type="submission" date="2020-06" db="EMBL/GenBank/DDBJ databases">
        <title>Sulfitobacter algicola sp. nov., isolated from green algae.</title>
        <authorList>
            <person name="Wang C."/>
        </authorList>
    </citation>
    <scope>NUCLEOTIDE SEQUENCE [LARGE SCALE GENOMIC DNA]</scope>
    <source>
        <strain evidence="1 2">1151</strain>
    </source>
</reference>
<evidence type="ECO:0008006" key="3">
    <source>
        <dbReference type="Google" id="ProtNLM"/>
    </source>
</evidence>
<evidence type="ECO:0000313" key="1">
    <source>
        <dbReference type="EMBL" id="NSX55954.1"/>
    </source>
</evidence>
<gene>
    <name evidence="1" type="ORF">HRQ87_14205</name>
</gene>
<organism evidence="1 2">
    <name type="scientific">Parasulfitobacter algicola</name>
    <dbReference type="NCBI Taxonomy" id="2614809"/>
    <lineage>
        <taxon>Bacteria</taxon>
        <taxon>Pseudomonadati</taxon>
        <taxon>Pseudomonadota</taxon>
        <taxon>Alphaproteobacteria</taxon>
        <taxon>Rhodobacterales</taxon>
        <taxon>Roseobacteraceae</taxon>
        <taxon>Parasulfitobacter</taxon>
    </lineage>
</organism>
<dbReference type="RefSeq" id="WP_174139105.1">
    <property type="nucleotide sequence ID" value="NZ_JABUFE010000009.1"/>
</dbReference>
<dbReference type="Proteomes" id="UP000777935">
    <property type="component" value="Unassembled WGS sequence"/>
</dbReference>
<dbReference type="EMBL" id="JABUFE010000009">
    <property type="protein sequence ID" value="NSX55954.1"/>
    <property type="molecule type" value="Genomic_DNA"/>
</dbReference>
<evidence type="ECO:0000313" key="2">
    <source>
        <dbReference type="Proteomes" id="UP000777935"/>
    </source>
</evidence>
<name>A0ABX2ISS7_9RHOB</name>
<comment type="caution">
    <text evidence="1">The sequence shown here is derived from an EMBL/GenBank/DDBJ whole genome shotgun (WGS) entry which is preliminary data.</text>
</comment>
<accession>A0ABX2ISS7</accession>